<proteinExistence type="predicted"/>
<gene>
    <name evidence="3" type="ORF">ODALV1_LOCUS27451</name>
</gene>
<evidence type="ECO:0008006" key="5">
    <source>
        <dbReference type="Google" id="ProtNLM"/>
    </source>
</evidence>
<feature type="transmembrane region" description="Helical" evidence="1">
    <location>
        <begin position="124"/>
        <end position="140"/>
    </location>
</feature>
<keyword evidence="4" id="KW-1185">Reference proteome</keyword>
<keyword evidence="2" id="KW-0732">Signal</keyword>
<feature type="signal peptide" evidence="2">
    <location>
        <begin position="1"/>
        <end position="33"/>
    </location>
</feature>
<name>A0ABP1RYB6_9HEXA</name>
<accession>A0ABP1RYB6</accession>
<evidence type="ECO:0000313" key="4">
    <source>
        <dbReference type="Proteomes" id="UP001642540"/>
    </source>
</evidence>
<organism evidence="3 4">
    <name type="scientific">Orchesella dallaii</name>
    <dbReference type="NCBI Taxonomy" id="48710"/>
    <lineage>
        <taxon>Eukaryota</taxon>
        <taxon>Metazoa</taxon>
        <taxon>Ecdysozoa</taxon>
        <taxon>Arthropoda</taxon>
        <taxon>Hexapoda</taxon>
        <taxon>Collembola</taxon>
        <taxon>Entomobryomorpha</taxon>
        <taxon>Entomobryoidea</taxon>
        <taxon>Orchesellidae</taxon>
        <taxon>Orchesellinae</taxon>
        <taxon>Orchesella</taxon>
    </lineage>
</organism>
<dbReference type="EMBL" id="CAXLJM020000124">
    <property type="protein sequence ID" value="CAL8138619.1"/>
    <property type="molecule type" value="Genomic_DNA"/>
</dbReference>
<comment type="caution">
    <text evidence="3">The sequence shown here is derived from an EMBL/GenBank/DDBJ whole genome shotgun (WGS) entry which is preliminary data.</text>
</comment>
<sequence length="141" mass="15565">MSHSISNQKLAMIILLLSTILLTSDFCIGPSQAKKKEPDPLIKCYKCTNCWRAPGDPVGCRGKQNRCIKLLSDEGTVIRDCANEWGEESDTLAGKKCDLFVDGYKTCYCDTDGCNQASVLPRPPLLLGILLPIMTIIIMLR</sequence>
<evidence type="ECO:0000313" key="3">
    <source>
        <dbReference type="EMBL" id="CAL8138619.1"/>
    </source>
</evidence>
<evidence type="ECO:0000256" key="1">
    <source>
        <dbReference type="SAM" id="Phobius"/>
    </source>
</evidence>
<evidence type="ECO:0000256" key="2">
    <source>
        <dbReference type="SAM" id="SignalP"/>
    </source>
</evidence>
<reference evidence="3 4" key="1">
    <citation type="submission" date="2024-08" db="EMBL/GenBank/DDBJ databases">
        <authorList>
            <person name="Cucini C."/>
            <person name="Frati F."/>
        </authorList>
    </citation>
    <scope>NUCLEOTIDE SEQUENCE [LARGE SCALE GENOMIC DNA]</scope>
</reference>
<keyword evidence="1" id="KW-0812">Transmembrane</keyword>
<keyword evidence="1" id="KW-0472">Membrane</keyword>
<dbReference type="Proteomes" id="UP001642540">
    <property type="component" value="Unassembled WGS sequence"/>
</dbReference>
<protein>
    <recommendedName>
        <fullName evidence="5">Protein sleepless</fullName>
    </recommendedName>
</protein>
<feature type="chain" id="PRO_5045627318" description="Protein sleepless" evidence="2">
    <location>
        <begin position="34"/>
        <end position="141"/>
    </location>
</feature>
<keyword evidence="1" id="KW-1133">Transmembrane helix</keyword>